<accession>A0A6A4SQT9</accession>
<dbReference type="Proteomes" id="UP000438429">
    <property type="component" value="Unassembled WGS sequence"/>
</dbReference>
<feature type="compositionally biased region" description="Basic and acidic residues" evidence="1">
    <location>
        <begin position="63"/>
        <end position="81"/>
    </location>
</feature>
<dbReference type="EMBL" id="VEVO01000010">
    <property type="protein sequence ID" value="KAF0035747.1"/>
    <property type="molecule type" value="Genomic_DNA"/>
</dbReference>
<dbReference type="AlphaFoldDB" id="A0A6A4SQT9"/>
<organism evidence="2 3">
    <name type="scientific">Scophthalmus maximus</name>
    <name type="common">Turbot</name>
    <name type="synonym">Psetta maxima</name>
    <dbReference type="NCBI Taxonomy" id="52904"/>
    <lineage>
        <taxon>Eukaryota</taxon>
        <taxon>Metazoa</taxon>
        <taxon>Chordata</taxon>
        <taxon>Craniata</taxon>
        <taxon>Vertebrata</taxon>
        <taxon>Euteleostomi</taxon>
        <taxon>Actinopterygii</taxon>
        <taxon>Neopterygii</taxon>
        <taxon>Teleostei</taxon>
        <taxon>Neoteleostei</taxon>
        <taxon>Acanthomorphata</taxon>
        <taxon>Carangaria</taxon>
        <taxon>Pleuronectiformes</taxon>
        <taxon>Pleuronectoidei</taxon>
        <taxon>Scophthalmidae</taxon>
        <taxon>Scophthalmus</taxon>
    </lineage>
</organism>
<feature type="region of interest" description="Disordered" evidence="1">
    <location>
        <begin position="1"/>
        <end position="97"/>
    </location>
</feature>
<feature type="compositionally biased region" description="Acidic residues" evidence="1">
    <location>
        <begin position="218"/>
        <end position="229"/>
    </location>
</feature>
<feature type="compositionally biased region" description="Basic and acidic residues" evidence="1">
    <location>
        <begin position="206"/>
        <end position="215"/>
    </location>
</feature>
<feature type="compositionally biased region" description="Pro residues" evidence="1">
    <location>
        <begin position="30"/>
        <end position="40"/>
    </location>
</feature>
<comment type="caution">
    <text evidence="2">The sequence shown here is derived from an EMBL/GenBank/DDBJ whole genome shotgun (WGS) entry which is preliminary data.</text>
</comment>
<proteinExistence type="predicted"/>
<sequence>MFFLASPSELARQNGLSDDLFSEQVERRPPPPPPPPPPPRQLVRRQRRSPYVNVSIAAPPRAGAERVPDSEEGQRSTEGKQEQGVWKGQTVSEPRTRWPANWSAPCVQFLSAFQIMANEPGAPSSNLVSPAKRRCCCPLQAARGTRTERKSGWFTRRTEKKGRKELNVKCIVGQNHYSTYPSLTCSPPQKAAAAPSAGAKRRGRPKKEEKEEKASQESSEEEEEEEEDQ</sequence>
<gene>
    <name evidence="2" type="ORF">F2P81_011059</name>
</gene>
<evidence type="ECO:0000256" key="1">
    <source>
        <dbReference type="SAM" id="MobiDB-lite"/>
    </source>
</evidence>
<evidence type="ECO:0000313" key="3">
    <source>
        <dbReference type="Proteomes" id="UP000438429"/>
    </source>
</evidence>
<evidence type="ECO:0000313" key="2">
    <source>
        <dbReference type="EMBL" id="KAF0035747.1"/>
    </source>
</evidence>
<name>A0A6A4SQT9_SCOMX</name>
<feature type="compositionally biased region" description="Low complexity" evidence="1">
    <location>
        <begin position="186"/>
        <end position="198"/>
    </location>
</feature>
<feature type="region of interest" description="Disordered" evidence="1">
    <location>
        <begin position="178"/>
        <end position="229"/>
    </location>
</feature>
<reference evidence="2 3" key="1">
    <citation type="submission" date="2019-06" db="EMBL/GenBank/DDBJ databases">
        <title>Draft genomes of female and male turbot (Scophthalmus maximus).</title>
        <authorList>
            <person name="Xu H."/>
            <person name="Xu X.-W."/>
            <person name="Shao C."/>
            <person name="Chen S."/>
        </authorList>
    </citation>
    <scope>NUCLEOTIDE SEQUENCE [LARGE SCALE GENOMIC DNA]</scope>
    <source>
        <strain evidence="2">Ysfricsl-2016a</strain>
        <tissue evidence="2">Blood</tissue>
    </source>
</reference>
<protein>
    <submittedName>
        <fullName evidence="2">Uncharacterized protein</fullName>
    </submittedName>
</protein>